<evidence type="ECO:0000313" key="4">
    <source>
        <dbReference type="Proteomes" id="UP000622860"/>
    </source>
</evidence>
<keyword evidence="2" id="KW-1133">Transmembrane helix</keyword>
<evidence type="ECO:0000256" key="1">
    <source>
        <dbReference type="SAM" id="Coils"/>
    </source>
</evidence>
<dbReference type="Proteomes" id="UP000622860">
    <property type="component" value="Unassembled WGS sequence"/>
</dbReference>
<evidence type="ECO:0000256" key="2">
    <source>
        <dbReference type="SAM" id="Phobius"/>
    </source>
</evidence>
<keyword evidence="2" id="KW-0472">Membrane</keyword>
<dbReference type="EMBL" id="BMFR01000001">
    <property type="protein sequence ID" value="GGG65050.1"/>
    <property type="molecule type" value="Genomic_DNA"/>
</dbReference>
<dbReference type="AlphaFoldDB" id="A0A917H263"/>
<comment type="caution">
    <text evidence="3">The sequence shown here is derived from an EMBL/GenBank/DDBJ whole genome shotgun (WGS) entry which is preliminary data.</text>
</comment>
<reference evidence="3" key="1">
    <citation type="journal article" date="2014" name="Int. J. Syst. Evol. Microbiol.">
        <title>Complete genome sequence of Corynebacterium casei LMG S-19264T (=DSM 44701T), isolated from a smear-ripened cheese.</title>
        <authorList>
            <consortium name="US DOE Joint Genome Institute (JGI-PGF)"/>
            <person name="Walter F."/>
            <person name="Albersmeier A."/>
            <person name="Kalinowski J."/>
            <person name="Ruckert C."/>
        </authorList>
    </citation>
    <scope>NUCLEOTIDE SEQUENCE</scope>
    <source>
        <strain evidence="3">CGMCC 1.12754</strain>
    </source>
</reference>
<keyword evidence="4" id="KW-1185">Reference proteome</keyword>
<keyword evidence="1" id="KW-0175">Coiled coil</keyword>
<dbReference type="RefSeq" id="WP_188453831.1">
    <property type="nucleotide sequence ID" value="NZ_BMFR01000001.1"/>
</dbReference>
<accession>A0A917H263</accession>
<proteinExistence type="predicted"/>
<organism evidence="3 4">
    <name type="scientific">Virgibacillus oceani</name>
    <dbReference type="NCBI Taxonomy" id="1479511"/>
    <lineage>
        <taxon>Bacteria</taxon>
        <taxon>Bacillati</taxon>
        <taxon>Bacillota</taxon>
        <taxon>Bacilli</taxon>
        <taxon>Bacillales</taxon>
        <taxon>Bacillaceae</taxon>
        <taxon>Virgibacillus</taxon>
    </lineage>
</organism>
<sequence length="100" mass="11568">MSNETKEIEDQAAELRKLVDEVQQKDVKDSEVNIGGIMDGEREVDILNLPPRKEVHSKKNTRTHLKMSRPFLRLVFVIVIILAVLFGIYYVWGDEIVNVF</sequence>
<name>A0A917H263_9BACI</name>
<protein>
    <submittedName>
        <fullName evidence="3">Uncharacterized protein</fullName>
    </submittedName>
</protein>
<evidence type="ECO:0000313" key="3">
    <source>
        <dbReference type="EMBL" id="GGG65050.1"/>
    </source>
</evidence>
<feature type="coiled-coil region" evidence="1">
    <location>
        <begin position="1"/>
        <end position="28"/>
    </location>
</feature>
<keyword evidence="2" id="KW-0812">Transmembrane</keyword>
<gene>
    <name evidence="3" type="ORF">GCM10011398_05850</name>
</gene>
<reference evidence="3" key="2">
    <citation type="submission" date="2020-09" db="EMBL/GenBank/DDBJ databases">
        <authorList>
            <person name="Sun Q."/>
            <person name="Zhou Y."/>
        </authorList>
    </citation>
    <scope>NUCLEOTIDE SEQUENCE</scope>
    <source>
        <strain evidence="3">CGMCC 1.12754</strain>
    </source>
</reference>
<feature type="transmembrane region" description="Helical" evidence="2">
    <location>
        <begin position="71"/>
        <end position="92"/>
    </location>
</feature>